<dbReference type="GO" id="GO:0009089">
    <property type="term" value="P:lysine biosynthetic process via diaminopimelate"/>
    <property type="evidence" value="ECO:0007669"/>
    <property type="project" value="TreeGrafter"/>
</dbReference>
<evidence type="ECO:0000256" key="5">
    <source>
        <dbReference type="ARBA" id="ARBA00022777"/>
    </source>
</evidence>
<dbReference type="GO" id="GO:0005829">
    <property type="term" value="C:cytosol"/>
    <property type="evidence" value="ECO:0007669"/>
    <property type="project" value="TreeGrafter"/>
</dbReference>
<keyword evidence="5 9" id="KW-0418">Kinase</keyword>
<evidence type="ECO:0000256" key="2">
    <source>
        <dbReference type="ARBA" id="ARBA00013059"/>
    </source>
</evidence>
<organism evidence="9 10">
    <name type="scientific">Actinoplanes octamycinicus</name>
    <dbReference type="NCBI Taxonomy" id="135948"/>
    <lineage>
        <taxon>Bacteria</taxon>
        <taxon>Bacillati</taxon>
        <taxon>Actinomycetota</taxon>
        <taxon>Actinomycetes</taxon>
        <taxon>Micromonosporales</taxon>
        <taxon>Micromonosporaceae</taxon>
        <taxon>Actinoplanes</taxon>
    </lineage>
</organism>
<evidence type="ECO:0000256" key="7">
    <source>
        <dbReference type="ARBA" id="ARBA00047872"/>
    </source>
</evidence>
<sequence>MSVLKFAAGTFARPEAYREIAGVLTRRVDAGDKVAVVVGARPGETERLRDDAYAVDPAPGAAALDGLVQHAGTVSAALLRVACERRGLFATVLAGRGTGFVSDSTFGNARLLGYGGREMSAALARYDVIVVAGGQATDVTGRPTYLGEHTADLSAVAVAVGLGADRVEICSDVPGVYDADPNLLAGARPLAALDYDSALRLASLGARVLHPRAVRLARARGVTIECRLNREPYPVGTTIGAGGSLPYAVVVAGDAVVVRCPDPDALTRAADALTARGVEPLLLPHDLVVAVPGGATGVAPILAAAGAPGRVTGEKLLSVIRDGQVVTTVEPALEAAVRRGQQLLDARPATLAEPLLVAA</sequence>
<dbReference type="SUPFAM" id="SSF53633">
    <property type="entry name" value="Carbamate kinase-like"/>
    <property type="match status" value="1"/>
</dbReference>
<keyword evidence="4" id="KW-0547">Nucleotide-binding</keyword>
<dbReference type="InterPro" id="IPR036393">
    <property type="entry name" value="AceGlu_kinase-like_sf"/>
</dbReference>
<accession>A0A7W7GVZ5</accession>
<evidence type="ECO:0000256" key="4">
    <source>
        <dbReference type="ARBA" id="ARBA00022741"/>
    </source>
</evidence>
<dbReference type="GO" id="GO:0009090">
    <property type="term" value="P:homoserine biosynthetic process"/>
    <property type="evidence" value="ECO:0007669"/>
    <property type="project" value="TreeGrafter"/>
</dbReference>
<keyword evidence="3 9" id="KW-0808">Transferase</keyword>
<dbReference type="InterPro" id="IPR001048">
    <property type="entry name" value="Asp/Glu/Uridylate_kinase"/>
</dbReference>
<evidence type="ECO:0000313" key="10">
    <source>
        <dbReference type="Proteomes" id="UP000546162"/>
    </source>
</evidence>
<dbReference type="Pfam" id="PF00696">
    <property type="entry name" value="AA_kinase"/>
    <property type="match status" value="1"/>
</dbReference>
<evidence type="ECO:0000256" key="3">
    <source>
        <dbReference type="ARBA" id="ARBA00022679"/>
    </source>
</evidence>
<comment type="similarity">
    <text evidence="1">Belongs to the aspartokinase family.</text>
</comment>
<name>A0A7W7GVZ5_9ACTN</name>
<gene>
    <name evidence="9" type="ORF">BJY16_002621</name>
</gene>
<dbReference type="PANTHER" id="PTHR21499">
    <property type="entry name" value="ASPARTATE KINASE"/>
    <property type="match status" value="1"/>
</dbReference>
<feature type="domain" description="Aspartate/glutamate/uridylate kinase" evidence="8">
    <location>
        <begin position="3"/>
        <end position="224"/>
    </location>
</feature>
<dbReference type="EMBL" id="JACHNB010000001">
    <property type="protein sequence ID" value="MBB4739162.1"/>
    <property type="molecule type" value="Genomic_DNA"/>
</dbReference>
<dbReference type="GO" id="GO:0005524">
    <property type="term" value="F:ATP binding"/>
    <property type="evidence" value="ECO:0007669"/>
    <property type="project" value="UniProtKB-KW"/>
</dbReference>
<dbReference type="AlphaFoldDB" id="A0A7W7GVZ5"/>
<comment type="catalytic activity">
    <reaction evidence="7">
        <text>L-aspartate + ATP = 4-phospho-L-aspartate + ADP</text>
        <dbReference type="Rhea" id="RHEA:23776"/>
        <dbReference type="ChEBI" id="CHEBI:29991"/>
        <dbReference type="ChEBI" id="CHEBI:30616"/>
        <dbReference type="ChEBI" id="CHEBI:57535"/>
        <dbReference type="ChEBI" id="CHEBI:456216"/>
        <dbReference type="EC" id="2.7.2.4"/>
    </reaction>
</comment>
<dbReference type="GO" id="GO:0004072">
    <property type="term" value="F:aspartate kinase activity"/>
    <property type="evidence" value="ECO:0007669"/>
    <property type="project" value="UniProtKB-EC"/>
</dbReference>
<reference evidence="9 10" key="1">
    <citation type="submission" date="2020-08" db="EMBL/GenBank/DDBJ databases">
        <title>Sequencing the genomes of 1000 actinobacteria strains.</title>
        <authorList>
            <person name="Klenk H.-P."/>
        </authorList>
    </citation>
    <scope>NUCLEOTIDE SEQUENCE [LARGE SCALE GENOMIC DNA]</scope>
    <source>
        <strain evidence="9 10">DSM 45809</strain>
    </source>
</reference>
<dbReference type="PANTHER" id="PTHR21499:SF3">
    <property type="entry name" value="ASPARTOKINASE"/>
    <property type="match status" value="1"/>
</dbReference>
<evidence type="ECO:0000259" key="8">
    <source>
        <dbReference type="Pfam" id="PF00696"/>
    </source>
</evidence>
<evidence type="ECO:0000313" key="9">
    <source>
        <dbReference type="EMBL" id="MBB4739162.1"/>
    </source>
</evidence>
<dbReference type="Proteomes" id="UP000546162">
    <property type="component" value="Unassembled WGS sequence"/>
</dbReference>
<keyword evidence="10" id="KW-1185">Reference proteome</keyword>
<keyword evidence="6" id="KW-0067">ATP-binding</keyword>
<comment type="caution">
    <text evidence="9">The sequence shown here is derived from an EMBL/GenBank/DDBJ whole genome shotgun (WGS) entry which is preliminary data.</text>
</comment>
<dbReference type="EC" id="2.7.2.4" evidence="2"/>
<dbReference type="Gene3D" id="3.40.1160.10">
    <property type="entry name" value="Acetylglutamate kinase-like"/>
    <property type="match status" value="1"/>
</dbReference>
<dbReference type="RefSeq" id="WP_203759038.1">
    <property type="nucleotide sequence ID" value="NZ_BAABFG010000005.1"/>
</dbReference>
<evidence type="ECO:0000256" key="6">
    <source>
        <dbReference type="ARBA" id="ARBA00022840"/>
    </source>
</evidence>
<proteinExistence type="inferred from homology"/>
<protein>
    <recommendedName>
        <fullName evidence="2">aspartate kinase</fullName>
        <ecNumber evidence="2">2.7.2.4</ecNumber>
    </recommendedName>
</protein>
<evidence type="ECO:0000256" key="1">
    <source>
        <dbReference type="ARBA" id="ARBA00010122"/>
    </source>
</evidence>